<gene>
    <name evidence="1" type="ORF">UFOPK4347_01172</name>
</gene>
<reference evidence="1" key="1">
    <citation type="submission" date="2020-05" db="EMBL/GenBank/DDBJ databases">
        <authorList>
            <person name="Chiriac C."/>
            <person name="Salcher M."/>
            <person name="Ghai R."/>
            <person name="Kavagutti S V."/>
        </authorList>
    </citation>
    <scope>NUCLEOTIDE SEQUENCE</scope>
</reference>
<accession>A0A6J7UIQ8</accession>
<evidence type="ECO:0000313" key="1">
    <source>
        <dbReference type="EMBL" id="CAB5066384.1"/>
    </source>
</evidence>
<dbReference type="AlphaFoldDB" id="A0A6J7UIQ8"/>
<protein>
    <submittedName>
        <fullName evidence="1">Unannotated protein</fullName>
    </submittedName>
</protein>
<proteinExistence type="predicted"/>
<dbReference type="EMBL" id="CAFBQU010000032">
    <property type="protein sequence ID" value="CAB5066384.1"/>
    <property type="molecule type" value="Genomic_DNA"/>
</dbReference>
<organism evidence="1">
    <name type="scientific">freshwater metagenome</name>
    <dbReference type="NCBI Taxonomy" id="449393"/>
    <lineage>
        <taxon>unclassified sequences</taxon>
        <taxon>metagenomes</taxon>
        <taxon>ecological metagenomes</taxon>
    </lineage>
</organism>
<name>A0A6J7UIQ8_9ZZZZ</name>
<sequence>MRSAPVVGVTGSLCIGFSTVVVGPALGAIVTTDLWPCGAAGAGTVSATVVSGTTTVVADAGAVVVGATVVVVVVVVTTVEPVRVALRVVYPARDAETVTVALPFAGSPVTVTTPFVKLAEPPDVVAVKEKIEEKFPKA</sequence>